<dbReference type="PANTHER" id="PTHR33434:SF2">
    <property type="entry name" value="FATTY ACID-BINDING PROTEIN TM_1468"/>
    <property type="match status" value="1"/>
</dbReference>
<reference evidence="2 3" key="1">
    <citation type="submission" date="2024-09" db="EMBL/GenBank/DDBJ databases">
        <authorList>
            <person name="Sun Q."/>
            <person name="Mori K."/>
        </authorList>
    </citation>
    <scope>NUCLEOTIDE SEQUENCE [LARGE SCALE GENOMIC DNA]</scope>
    <source>
        <strain evidence="2 3">NCAIM B.02604</strain>
    </source>
</reference>
<sequence length="326" mass="33861">MVAPSAPGKVTGRAPAIKLWLTTATTSLGNHSDRLNAINIFPVPDGDTGTNLYSTVAAAAAALQDENHDDLGAYLSVAATAAMENARGNSGTLVAVILAALAESLEGVDRLTAQTLALALDRATVKAWAALSEPVAGTMLSVLDSTATTVRSVAAGLDESGQSLKIALEDMVSAAVEAVRETESQLQALQAAHVVDSGGVGLLLLLDALRAAVLGEELDPDLLAGLSGYNVDHPHIHQVGDPVEGYEVMCSIDLSALDAATLRYELDRAGDSVIMSAVKTLDEEAQLYRWRVHVHVADKELALAAIDKVGTAENLIISDLCTHESA</sequence>
<dbReference type="InterPro" id="IPR048394">
    <property type="entry name" value="FakA-like_M"/>
</dbReference>
<comment type="caution">
    <text evidence="2">The sequence shown here is derived from an EMBL/GenBank/DDBJ whole genome shotgun (WGS) entry which is preliminary data.</text>
</comment>
<organism evidence="2 3">
    <name type="scientific">Micrococcoides hystricis</name>
    <dbReference type="NCBI Taxonomy" id="1572761"/>
    <lineage>
        <taxon>Bacteria</taxon>
        <taxon>Bacillati</taxon>
        <taxon>Actinomycetota</taxon>
        <taxon>Actinomycetes</taxon>
        <taxon>Micrococcales</taxon>
        <taxon>Micrococcaceae</taxon>
        <taxon>Micrococcoides</taxon>
    </lineage>
</organism>
<gene>
    <name evidence="2" type="ORF">ACFFFR_09830</name>
</gene>
<dbReference type="Gene3D" id="1.25.40.340">
    <property type="match status" value="1"/>
</dbReference>
<protein>
    <submittedName>
        <fullName evidence="2">DAK2 domain-containing protein</fullName>
    </submittedName>
</protein>
<evidence type="ECO:0000313" key="2">
    <source>
        <dbReference type="EMBL" id="MFC0582672.1"/>
    </source>
</evidence>
<dbReference type="SMART" id="SM01120">
    <property type="entry name" value="Dak2"/>
    <property type="match status" value="1"/>
</dbReference>
<evidence type="ECO:0000313" key="3">
    <source>
        <dbReference type="Proteomes" id="UP001589862"/>
    </source>
</evidence>
<dbReference type="PANTHER" id="PTHR33434">
    <property type="entry name" value="DEGV DOMAIN-CONTAINING PROTEIN DR_1986-RELATED"/>
    <property type="match status" value="1"/>
</dbReference>
<dbReference type="Proteomes" id="UP001589862">
    <property type="component" value="Unassembled WGS sequence"/>
</dbReference>
<dbReference type="InterPro" id="IPR050270">
    <property type="entry name" value="DegV_domain_contain"/>
</dbReference>
<name>A0ABV6PC37_9MICC</name>
<keyword evidence="3" id="KW-1185">Reference proteome</keyword>
<dbReference type="EMBL" id="JBHLUB010000031">
    <property type="protein sequence ID" value="MFC0582672.1"/>
    <property type="molecule type" value="Genomic_DNA"/>
</dbReference>
<dbReference type="InterPro" id="IPR004007">
    <property type="entry name" value="DhaL_dom"/>
</dbReference>
<dbReference type="Pfam" id="PF21645">
    <property type="entry name" value="FakA-like_M"/>
    <property type="match status" value="1"/>
</dbReference>
<dbReference type="Pfam" id="PF02734">
    <property type="entry name" value="Dak2"/>
    <property type="match status" value="1"/>
</dbReference>
<evidence type="ECO:0000259" key="1">
    <source>
        <dbReference type="PROSITE" id="PS51480"/>
    </source>
</evidence>
<accession>A0ABV6PC37</accession>
<feature type="domain" description="DhaL" evidence="1">
    <location>
        <begin position="15"/>
        <end position="211"/>
    </location>
</feature>
<dbReference type="PROSITE" id="PS51480">
    <property type="entry name" value="DHAL"/>
    <property type="match status" value="1"/>
</dbReference>
<dbReference type="InterPro" id="IPR036117">
    <property type="entry name" value="DhaL_dom_sf"/>
</dbReference>
<proteinExistence type="predicted"/>
<dbReference type="RefSeq" id="WP_377460003.1">
    <property type="nucleotide sequence ID" value="NZ_JBHLUB010000031.1"/>
</dbReference>
<dbReference type="SUPFAM" id="SSF101473">
    <property type="entry name" value="DhaL-like"/>
    <property type="match status" value="1"/>
</dbReference>